<comment type="subcellular location">
    <subcellularLocation>
        <location evidence="1">Cytoplasm</location>
        <location evidence="1">Cytoskeleton</location>
        <location evidence="1">Microtubule organizing center</location>
        <location evidence="1">Centrosome</location>
    </subcellularLocation>
</comment>
<feature type="compositionally biased region" description="Low complexity" evidence="4">
    <location>
        <begin position="1131"/>
        <end position="1141"/>
    </location>
</feature>
<feature type="region of interest" description="Disordered" evidence="4">
    <location>
        <begin position="2072"/>
        <end position="2158"/>
    </location>
</feature>
<feature type="compositionally biased region" description="Basic and acidic residues" evidence="4">
    <location>
        <begin position="2210"/>
        <end position="2220"/>
    </location>
</feature>
<feature type="compositionally biased region" description="Basic and acidic residues" evidence="4">
    <location>
        <begin position="724"/>
        <end position="747"/>
    </location>
</feature>
<protein>
    <submittedName>
        <fullName evidence="7">Centrosome-associated protein ALMS1</fullName>
    </submittedName>
</protein>
<feature type="compositionally biased region" description="Basic and acidic residues" evidence="4">
    <location>
        <begin position="814"/>
        <end position="826"/>
    </location>
</feature>
<evidence type="ECO:0000256" key="1">
    <source>
        <dbReference type="ARBA" id="ARBA00004300"/>
    </source>
</evidence>
<feature type="compositionally biased region" description="Low complexity" evidence="4">
    <location>
        <begin position="867"/>
        <end position="882"/>
    </location>
</feature>
<feature type="region of interest" description="Disordered" evidence="4">
    <location>
        <begin position="2011"/>
        <end position="2053"/>
    </location>
</feature>
<feature type="region of interest" description="Disordered" evidence="4">
    <location>
        <begin position="1723"/>
        <end position="1776"/>
    </location>
</feature>
<feature type="region of interest" description="Disordered" evidence="4">
    <location>
        <begin position="1584"/>
        <end position="1706"/>
    </location>
</feature>
<feature type="compositionally biased region" description="Polar residues" evidence="4">
    <location>
        <begin position="1248"/>
        <end position="1261"/>
    </location>
</feature>
<sequence length="2798" mass="304688">MEAPPQGSSQVPPIATTPPRPRLKEELLSQSSSGTQISNTSGVSLGEAIRQRSLMTQDPEAWYRPCAETDISNLVGWRLGQTPGGCNTTEFPTMEEGLLTPTVNFGRPQASEMTHSPILEMADSQLSPNLPLMTTNATQGQTFFNETVFKQAGLDFAPLRATPDVSAAAVQRPSARLQISEAVQLTAREVGPESSGEASLSQHPLAFNLTAPNNTSLGSYLSQHPLTFSAPAEPKDWPALHADLSAKTSDPKEENSRVPCPPMWPNQPVATRHLPNENWRAAPSQDLFLLDNSLPAPLLLDLLEDDMGLPKHDGFLSSGSSSCKSGLGKDPGENVINRLTVNVDLSESAPKLMLEQRQSKGQTTPPPESPRPLSDAAGKPWRRASDPETFSANLSPALMSSRARKLSSMDSSMIPESPPTPNRQHAGEKFQSGAEEDQRKFTPAPVDSKPRASASFQPIPVAADVGERTEALKAILASVSKNELTLSDGSVEREPRNTGISPFDEASFSVHLAHPIHHSTPGFWTTRSLNREGPGPALPSRSGLQRPLSCLHEEMSKTPHADARNSSAVEPRGNPCPFPTKESFTSHGTPGFQNDQFCNSSAVLQPLKGRIQSMPSLNFMEKVGAWHLSYSAEKLPEVSAVPSSGTPVPGPSGVSPRQKAYDAIADSLNRILLKQQSLADLKAAPFYGPSSMTDLHSSQNEPPPRALPFTRSQSETSVSALSREISRTDIGNETRSDDTHRRADVHADPSTASRIKPTIAAEEDSLSRRYKALPVFITVSSDEESVSTGRPSEPLIKSRRVAELLRGETSSFDGSKEELGGPEEKTRELLGCGFQAGQMRMDYFRDLSPDHFNQGTDSGTDSCTDVRLSSRQSSRSSPALSKLHSSLEDELQTSNHSELNIDERIPVYLHNLGIDQSPSSILTPFMPRGPIREIEFSPTELRTLKASSDLFCLHLSEDSQSATPSTLNSSLLSGSTLAGSAVVSDTSQPAKRSPPHARGLLQPSSSPWKPHAVTPPLAASVPECPSALVSTEETQVVQGSPSNLAEQRSTIHVVSPEDNLDPNQLGASRVKSGSSSQDNDEKPAGEEVQSSSAIPGGEREDSFTGSNAPKESQKLPAEVDLKPSSEKFRSRLSLSSSGSLKQIDRSDLSGGPGSIERSTLGIQRGWSWDESMAKQEISGSLKWEVLQMVDLFNKEPVVPQELRSGSRKANEDREMTKPITRSDPEGCTRTAVNQSLPIPTGSCPDIQASPSPNLQEIQSVSDTDDVAKLLTGFSRVEEKVNESRPKEIGGSQESANSSSTVDSLGIRVKKLLQYGSPAIHRAPRMEVAEERDGSGPKEPSVSSTGSALGRGEVGPQESDNGSSMDSLAVRVQTLLEEEQPVLHASQILRSVEEEEEKARAWVKLKLATEPQYFIPELTEEDRRMIERMKREQLSSSGQTEHLENQQWRSSVQRLPNSNPAATVEAGSLPNPRDHNLQTALQKYGLQLAKFSGENAAPATDGTLTAEPEVKLSRSAQIPDSGQLQPLPGNALDSKASSHLPLDTHLQSASKDPAKEDGNVAAPLEVSESATSVETAIQITSITFASRRRSPSPASRVPRTLLADIHSRDPISPEIRPANQERPQLDNSQRQSYQARPSVAVASARTSEEKVASPSPKVCPPPPGSIKVARDDPRREDLGPSLEESPRRDVEPKNLVHEDKQASDPALAEQRRYAKTLDDIYTFNPESSAALPPPKTGDVRPQNCSAAEAGSAPKPLFPEGKEKTWKREELPTSDSYLHKPSASLDCISTAVPVSPTSPTRKALSGVHLTLSPKRVELDLLGPVDVGPEGREVVVLKPTASEVPSRSLEATSKPTESKRKSPGSSYFPREASSRDVPKGDKPALQHAQEPRPSRDRVAADAGTLTSRAKDNLKTTASSQTEWMSSDAITQITTESPEKTTYSAEIFVTAENGEAPYPKSHKTPNDTMLGISKISVLDRPTRGRPLVLPYKPPGCSEVYYVPCGKETLRISRVRSETTVESSHSGSNDAVPPDFPPQVLGSRKDHPSDTAIVKHKEGIYSKKAAPRVAWMEEKAATAVGPRGSCSSRNSLASLKTSQSGFESAQPPLKPTLQDDPDSPSGSKALGQVDAPSRGPGPSPQGLLQRKGTLESSPSPSPPLHLAQREERFIPLTGEVDYSFLEEIKFKHASKRDLPDAQKTSFGRVSQLPSGSQTIKEKQVADLTRRPSSHRTSTLDDLWAKYLERQNHRQQGKPIESNHRTELSLVERLDRLARLLQNPLRHSLALVLEDQKGNQKEPRRKVPRLSSPRDKKMAARKKVASRPSTETSEEALVGHSSACQSKSRRPKTGHCRAVVPGHRNWDGSPTSKAPSETSSDLRPGRDASVITDVTSESEGTRIDTESATQTETSESVSTINTARLIRAFGQERVQVSPKLSQLYSTIDLQKTRSETWTKRGKKAKGEGYPKMVHIEQTRREDQPSPSFTSSDSASSLGSSRGPSPALSSKRMSNKAVQAGDFEIVNSATKKHTRDVGLTFPTPTQSQATLQGRAARSRTEHRLAQHHGLSAEDEDQQTWQPGGFLEGRRPRRSRSQWMQGVSWFVPAADLKPDPLEESGGGFLPGPALAWSEPPPTRNPWREPLREQNWPERPGGLQVRLAAPARDAENEPPSPLSKMTLQESLAMHRPDFISSSGERQKRLKLLVEERKLQGVFQGERERLFNPPDGMSCRNAGGLANRGYRTIRSRAISKNEMVERSKRIYEQLPEVRKRREEAKRKSEYSSNRLKAQLYKTKITNHILGRKVPWE</sequence>
<proteinExistence type="predicted"/>
<feature type="compositionally biased region" description="Low complexity" evidence="4">
    <location>
        <begin position="2396"/>
        <end position="2407"/>
    </location>
</feature>
<feature type="region of interest" description="Disordered" evidence="4">
    <location>
        <begin position="847"/>
        <end position="882"/>
    </location>
</feature>
<feature type="region of interest" description="Disordered" evidence="4">
    <location>
        <begin position="807"/>
        <end position="826"/>
    </location>
</feature>
<feature type="region of interest" description="Disordered" evidence="4">
    <location>
        <begin position="1515"/>
        <end position="1571"/>
    </location>
</feature>
<evidence type="ECO:0000256" key="4">
    <source>
        <dbReference type="SAM" id="MobiDB-lite"/>
    </source>
</evidence>
<feature type="region of interest" description="Disordered" evidence="4">
    <location>
        <begin position="1427"/>
        <end position="1474"/>
    </location>
</feature>
<feature type="compositionally biased region" description="Basic and acidic residues" evidence="4">
    <location>
        <begin position="2038"/>
        <end position="2053"/>
    </location>
</feature>
<feature type="compositionally biased region" description="Low complexity" evidence="4">
    <location>
        <begin position="2474"/>
        <end position="2499"/>
    </location>
</feature>
<dbReference type="Proteomes" id="UP001652622">
    <property type="component" value="Unplaced"/>
</dbReference>
<feature type="compositionally biased region" description="Polar residues" evidence="4">
    <location>
        <begin position="2080"/>
        <end position="2098"/>
    </location>
</feature>
<feature type="compositionally biased region" description="Polar residues" evidence="4">
    <location>
        <begin position="1"/>
        <end position="11"/>
    </location>
</feature>
<reference evidence="7" key="1">
    <citation type="submission" date="2025-08" db="UniProtKB">
        <authorList>
            <consortium name="RefSeq"/>
        </authorList>
    </citation>
    <scope>IDENTIFICATION</scope>
    <source>
        <tissue evidence="7">Blood</tissue>
    </source>
</reference>
<feature type="compositionally biased region" description="Basic and acidic residues" evidence="4">
    <location>
        <begin position="1758"/>
        <end position="1769"/>
    </location>
</feature>
<gene>
    <name evidence="7" type="primary">ALMS1</name>
</gene>
<accession>A0ABM3Z494</accession>
<feature type="compositionally biased region" description="Polar residues" evidence="4">
    <location>
        <begin position="1840"/>
        <end position="1852"/>
    </location>
</feature>
<feature type="region of interest" description="Disordered" evidence="4">
    <location>
        <begin position="2282"/>
        <end position="2407"/>
    </location>
</feature>
<feature type="compositionally biased region" description="Polar residues" evidence="4">
    <location>
        <begin position="2358"/>
        <end position="2371"/>
    </location>
</feature>
<evidence type="ECO:0000256" key="2">
    <source>
        <dbReference type="ARBA" id="ARBA00022490"/>
    </source>
</evidence>
<dbReference type="InterPro" id="IPR029299">
    <property type="entry name" value="ALMS_motif"/>
</dbReference>
<feature type="compositionally biased region" description="Basic and acidic residues" evidence="4">
    <location>
        <begin position="1869"/>
        <end position="1896"/>
    </location>
</feature>
<keyword evidence="2" id="KW-0963">Cytoplasm</keyword>
<feature type="compositionally biased region" description="Polar residues" evidence="4">
    <location>
        <begin position="1433"/>
        <end position="1460"/>
    </location>
</feature>
<dbReference type="RefSeq" id="XP_060543190.1">
    <property type="nucleotide sequence ID" value="XM_060687207.1"/>
</dbReference>
<feature type="region of interest" description="Disordered" evidence="4">
    <location>
        <begin position="2187"/>
        <end position="2227"/>
    </location>
</feature>
<feature type="compositionally biased region" description="Polar residues" evidence="4">
    <location>
        <begin position="851"/>
        <end position="863"/>
    </location>
</feature>
<dbReference type="PANTHER" id="PTHR21553:SF22">
    <property type="entry name" value="CENTROSOME-ASSOCIATED PROTEIN ALMS1"/>
    <property type="match status" value="1"/>
</dbReference>
<feature type="compositionally biased region" description="Polar residues" evidence="4">
    <location>
        <begin position="2015"/>
        <end position="2024"/>
    </location>
</feature>
<feature type="compositionally biased region" description="Polar residues" evidence="4">
    <location>
        <begin position="2531"/>
        <end position="2540"/>
    </location>
</feature>
<feature type="region of interest" description="Disordered" evidence="4">
    <location>
        <begin position="355"/>
        <end position="455"/>
    </location>
</feature>
<feature type="region of interest" description="Disordered" evidence="4">
    <location>
        <begin position="2466"/>
        <end position="2504"/>
    </location>
</feature>
<feature type="compositionally biased region" description="Basic and acidic residues" evidence="4">
    <location>
        <begin position="1208"/>
        <end position="1226"/>
    </location>
</feature>
<feature type="region of interest" description="Disordered" evidence="4">
    <location>
        <begin position="1"/>
        <end position="44"/>
    </location>
</feature>
<dbReference type="GeneID" id="117659549"/>
<organism evidence="6 7">
    <name type="scientific">Pantherophis guttatus</name>
    <name type="common">Corn snake</name>
    <name type="synonym">Elaphe guttata</name>
    <dbReference type="NCBI Taxonomy" id="94885"/>
    <lineage>
        <taxon>Eukaryota</taxon>
        <taxon>Metazoa</taxon>
        <taxon>Chordata</taxon>
        <taxon>Craniata</taxon>
        <taxon>Vertebrata</taxon>
        <taxon>Euteleostomi</taxon>
        <taxon>Lepidosauria</taxon>
        <taxon>Squamata</taxon>
        <taxon>Bifurcata</taxon>
        <taxon>Unidentata</taxon>
        <taxon>Episquamata</taxon>
        <taxon>Toxicofera</taxon>
        <taxon>Serpentes</taxon>
        <taxon>Colubroidea</taxon>
        <taxon>Colubridae</taxon>
        <taxon>Colubrinae</taxon>
        <taxon>Pantherophis</taxon>
    </lineage>
</organism>
<keyword evidence="3" id="KW-0206">Cytoskeleton</keyword>
<feature type="region of interest" description="Disordered" evidence="4">
    <location>
        <begin position="982"/>
        <end position="1019"/>
    </location>
</feature>
<feature type="region of interest" description="Disordered" evidence="4">
    <location>
        <begin position="246"/>
        <end position="265"/>
    </location>
</feature>
<feature type="compositionally biased region" description="Polar residues" evidence="4">
    <location>
        <begin position="2193"/>
        <end position="2209"/>
    </location>
</feature>
<feature type="region of interest" description="Disordered" evidence="4">
    <location>
        <begin position="1053"/>
        <end position="1161"/>
    </location>
</feature>
<evidence type="ECO:0000259" key="5">
    <source>
        <dbReference type="Pfam" id="PF15309"/>
    </source>
</evidence>
<feature type="compositionally biased region" description="Polar residues" evidence="4">
    <location>
        <begin position="1061"/>
        <end position="1077"/>
    </location>
</feature>
<feature type="compositionally biased region" description="Polar residues" evidence="4">
    <location>
        <begin position="710"/>
        <end position="720"/>
    </location>
</feature>
<feature type="domain" description="ALMS motif" evidence="5">
    <location>
        <begin position="2666"/>
        <end position="2794"/>
    </location>
</feature>
<feature type="compositionally biased region" description="Polar residues" evidence="4">
    <location>
        <begin position="1291"/>
        <end position="1302"/>
    </location>
</feature>
<feature type="region of interest" description="Disordered" evidence="4">
    <location>
        <begin position="2522"/>
        <end position="2583"/>
    </location>
</feature>
<feature type="compositionally biased region" description="Basic and acidic residues" evidence="4">
    <location>
        <begin position="1667"/>
        <end position="1701"/>
    </location>
</feature>
<name>A0ABM3Z494_PANGU</name>
<feature type="region of interest" description="Disordered" evidence="4">
    <location>
        <begin position="1318"/>
        <end position="1371"/>
    </location>
</feature>
<feature type="compositionally biased region" description="Basic and acidic residues" evidence="4">
    <location>
        <begin position="1323"/>
        <end position="1335"/>
    </location>
</feature>
<feature type="region of interest" description="Disordered" evidence="4">
    <location>
        <begin position="556"/>
        <end position="576"/>
    </location>
</feature>
<feature type="compositionally biased region" description="Basic and acidic residues" evidence="4">
    <location>
        <begin position="1111"/>
        <end position="1129"/>
    </location>
</feature>
<feature type="compositionally biased region" description="Basic and acidic residues" evidence="4">
    <location>
        <begin position="1275"/>
        <end position="1287"/>
    </location>
</feature>
<evidence type="ECO:0000313" key="6">
    <source>
        <dbReference type="Proteomes" id="UP001652622"/>
    </source>
</evidence>
<feature type="compositionally biased region" description="Polar residues" evidence="4">
    <location>
        <begin position="1620"/>
        <end position="1634"/>
    </location>
</feature>
<dbReference type="PANTHER" id="PTHR21553">
    <property type="entry name" value="ALMS1-RELATED"/>
    <property type="match status" value="1"/>
</dbReference>
<feature type="region of interest" description="Disordered" evidence="4">
    <location>
        <begin position="692"/>
        <end position="754"/>
    </location>
</feature>
<evidence type="ECO:0000256" key="3">
    <source>
        <dbReference type="ARBA" id="ARBA00023212"/>
    </source>
</evidence>
<feature type="compositionally biased region" description="Polar residues" evidence="4">
    <location>
        <begin position="28"/>
        <end position="43"/>
    </location>
</feature>
<feature type="region of interest" description="Disordered" evidence="4">
    <location>
        <begin position="1199"/>
        <end position="1302"/>
    </location>
</feature>
<feature type="region of interest" description="Disordered" evidence="4">
    <location>
        <begin position="1835"/>
        <end position="1919"/>
    </location>
</feature>
<keyword evidence="6" id="KW-1185">Reference proteome</keyword>
<dbReference type="Pfam" id="PF15309">
    <property type="entry name" value="ALMS_motif"/>
    <property type="match status" value="1"/>
</dbReference>
<evidence type="ECO:0000313" key="7">
    <source>
        <dbReference type="RefSeq" id="XP_060543190.1"/>
    </source>
</evidence>